<comment type="caution">
    <text evidence="1">The sequence shown here is derived from an EMBL/GenBank/DDBJ whole genome shotgun (WGS) entry which is preliminary data.</text>
</comment>
<dbReference type="Proteomes" id="UP001239111">
    <property type="component" value="Chromosome 2"/>
</dbReference>
<name>A0ACC2PAU9_9HYME</name>
<reference evidence="1" key="1">
    <citation type="submission" date="2023-04" db="EMBL/GenBank/DDBJ databases">
        <title>A chromosome-level genome assembly of the parasitoid wasp Eretmocerus hayati.</title>
        <authorList>
            <person name="Zhong Y."/>
            <person name="Liu S."/>
            <person name="Liu Y."/>
        </authorList>
    </citation>
    <scope>NUCLEOTIDE SEQUENCE</scope>
    <source>
        <strain evidence="1">ZJU_SS_LIU_2023</strain>
    </source>
</reference>
<evidence type="ECO:0000313" key="1">
    <source>
        <dbReference type="EMBL" id="KAJ8680567.1"/>
    </source>
</evidence>
<gene>
    <name evidence="1" type="ORF">QAD02_016354</name>
</gene>
<evidence type="ECO:0000313" key="2">
    <source>
        <dbReference type="Proteomes" id="UP001239111"/>
    </source>
</evidence>
<proteinExistence type="predicted"/>
<organism evidence="1 2">
    <name type="scientific">Eretmocerus hayati</name>
    <dbReference type="NCBI Taxonomy" id="131215"/>
    <lineage>
        <taxon>Eukaryota</taxon>
        <taxon>Metazoa</taxon>
        <taxon>Ecdysozoa</taxon>
        <taxon>Arthropoda</taxon>
        <taxon>Hexapoda</taxon>
        <taxon>Insecta</taxon>
        <taxon>Pterygota</taxon>
        <taxon>Neoptera</taxon>
        <taxon>Endopterygota</taxon>
        <taxon>Hymenoptera</taxon>
        <taxon>Apocrita</taxon>
        <taxon>Proctotrupomorpha</taxon>
        <taxon>Chalcidoidea</taxon>
        <taxon>Aphelinidae</taxon>
        <taxon>Aphelininae</taxon>
        <taxon>Eretmocerus</taxon>
    </lineage>
</organism>
<accession>A0ACC2PAU9</accession>
<dbReference type="EMBL" id="CM056742">
    <property type="protein sequence ID" value="KAJ8680567.1"/>
    <property type="molecule type" value="Genomic_DNA"/>
</dbReference>
<sequence>MQQSHRHTIESIRRYLRDQTDYHLSDEPQELTSDKVASDSRSIGSLSQHLFDSDDDDDDEEAADEEVCEDGLHPLKCNGRSSSVSNKPGSKTNLLLCSECDVRKSHECRVRPRTPGYLSARFVEERFHHGCVEQKVNGFGNSISHPQSCADQRQMYEEQCKNFTKNPFSSKLINGNPARLTAAAAVTAVAGILNNSIVLLL</sequence>
<protein>
    <submittedName>
        <fullName evidence="1">Uncharacterized protein</fullName>
    </submittedName>
</protein>
<keyword evidence="2" id="KW-1185">Reference proteome</keyword>